<accession>A0A086PWV9</accession>
<proteinExistence type="predicted"/>
<organism evidence="2 3">
    <name type="scientific">Toxoplasma gondii VAND</name>
    <dbReference type="NCBI Taxonomy" id="933077"/>
    <lineage>
        <taxon>Eukaryota</taxon>
        <taxon>Sar</taxon>
        <taxon>Alveolata</taxon>
        <taxon>Apicomplexa</taxon>
        <taxon>Conoidasida</taxon>
        <taxon>Coccidia</taxon>
        <taxon>Eucoccidiorida</taxon>
        <taxon>Eimeriorina</taxon>
        <taxon>Sarcocystidae</taxon>
        <taxon>Toxoplasma</taxon>
    </lineage>
</organism>
<dbReference type="VEuPathDB" id="ToxoDB:TGVAND_243250C"/>
<evidence type="ECO:0000313" key="2">
    <source>
        <dbReference type="EMBL" id="KFH04841.1"/>
    </source>
</evidence>
<comment type="caution">
    <text evidence="2">The sequence shown here is derived from an EMBL/GenBank/DDBJ whole genome shotgun (WGS) entry which is preliminary data.</text>
</comment>
<reference evidence="2 3" key="2">
    <citation type="journal article" date="2015" name="Eukaryot. Cell">
        <title>Genetic mapping reveals that sinefungin resistance in Toxoplasma gondii is controlled by a putative amino acid transporter locus that can be used as a negative selectable marker.</title>
        <authorList>
            <person name="Behnke M.S."/>
            <person name="Khan A."/>
            <person name="Sibley L.D."/>
        </authorList>
    </citation>
    <scope>NUCLEOTIDE SEQUENCE [LARGE SCALE GENOMIC DNA]</scope>
    <source>
        <strain evidence="2 3">VAND</strain>
    </source>
</reference>
<reference evidence="2 3" key="1">
    <citation type="submission" date="2014-08" db="EMBL/GenBank/DDBJ databases">
        <authorList>
            <person name="Sibley D."/>
            <person name="Venepally P."/>
            <person name="Karamycheva S."/>
            <person name="Hadjithomas M."/>
            <person name="Khan A."/>
            <person name="Brunk B."/>
            <person name="Roos D."/>
            <person name="Caler E."/>
            <person name="Lorenzi H."/>
        </authorList>
    </citation>
    <scope>NUCLEOTIDE SEQUENCE [LARGE SCALE GENOMIC DNA]</scope>
    <source>
        <strain evidence="2 3">VAND</strain>
    </source>
</reference>
<feature type="region of interest" description="Disordered" evidence="1">
    <location>
        <begin position="89"/>
        <end position="115"/>
    </location>
</feature>
<evidence type="ECO:0000256" key="1">
    <source>
        <dbReference type="SAM" id="MobiDB-lite"/>
    </source>
</evidence>
<dbReference type="EMBL" id="AEYJ02001092">
    <property type="protein sequence ID" value="KFH04841.1"/>
    <property type="molecule type" value="Genomic_DNA"/>
</dbReference>
<gene>
    <name evidence="2" type="ORF">TGVAND_243250C</name>
</gene>
<dbReference type="AlphaFoldDB" id="A0A086PWV9"/>
<dbReference type="Proteomes" id="UP000028840">
    <property type="component" value="Unassembled WGS sequence"/>
</dbReference>
<sequence>MPVDLRRGGITGVAVDVKVGWWEGVILTSDGLLWAWNFFDQPSDGIFRPAVYQYILAEGQCVRAVHVVSSPLFSAVFSKLEGDKTAEKARGAAAAPSAIRTRPSVNPNWDPMAYN</sequence>
<protein>
    <submittedName>
        <fullName evidence="2">Myosin H</fullName>
    </submittedName>
</protein>
<evidence type="ECO:0000313" key="3">
    <source>
        <dbReference type="Proteomes" id="UP000028840"/>
    </source>
</evidence>
<name>A0A086PWV9_TOXGO</name>